<protein>
    <submittedName>
        <fullName evidence="3">Response regulator</fullName>
    </submittedName>
</protein>
<sequence>MPKYVLLCEDDQYDRAVFAEIFQEVEKECQLVMLEEGSEVMPFLATKQRRDAYPALILLDQNMPRKKGTEVLKEIKASDDYKHIPVVIYSTHDGHELASESKALGAATFMSKPYDYNEYITMIKQLLAITG</sequence>
<dbReference type="RefSeq" id="WP_254092026.1">
    <property type="nucleotide sequence ID" value="NZ_JAHESC010000031.1"/>
</dbReference>
<dbReference type="SMART" id="SM00448">
    <property type="entry name" value="REC"/>
    <property type="match status" value="1"/>
</dbReference>
<dbReference type="SUPFAM" id="SSF52172">
    <property type="entry name" value="CheY-like"/>
    <property type="match status" value="1"/>
</dbReference>
<dbReference type="AlphaFoldDB" id="A0AAP2DB85"/>
<dbReference type="PANTHER" id="PTHR44520">
    <property type="entry name" value="RESPONSE REGULATOR RCP1-RELATED"/>
    <property type="match status" value="1"/>
</dbReference>
<dbReference type="Gene3D" id="3.40.50.2300">
    <property type="match status" value="1"/>
</dbReference>
<dbReference type="InterPro" id="IPR011006">
    <property type="entry name" value="CheY-like_superfamily"/>
</dbReference>
<organism evidence="3 4">
    <name type="scientific">Dawidia soli</name>
    <dbReference type="NCBI Taxonomy" id="2782352"/>
    <lineage>
        <taxon>Bacteria</taxon>
        <taxon>Pseudomonadati</taxon>
        <taxon>Bacteroidota</taxon>
        <taxon>Cytophagia</taxon>
        <taxon>Cytophagales</taxon>
        <taxon>Chryseotaleaceae</taxon>
        <taxon>Dawidia</taxon>
    </lineage>
</organism>
<evidence type="ECO:0000313" key="4">
    <source>
        <dbReference type="Proteomes" id="UP001319180"/>
    </source>
</evidence>
<dbReference type="Proteomes" id="UP001319180">
    <property type="component" value="Unassembled WGS sequence"/>
</dbReference>
<accession>A0AAP2DB85</accession>
<dbReference type="PANTHER" id="PTHR44520:SF2">
    <property type="entry name" value="RESPONSE REGULATOR RCP1"/>
    <property type="match status" value="1"/>
</dbReference>
<dbReference type="GO" id="GO:0000160">
    <property type="term" value="P:phosphorelay signal transduction system"/>
    <property type="evidence" value="ECO:0007669"/>
    <property type="project" value="InterPro"/>
</dbReference>
<feature type="domain" description="Response regulatory" evidence="2">
    <location>
        <begin position="4"/>
        <end position="127"/>
    </location>
</feature>
<feature type="modified residue" description="4-aspartylphosphate" evidence="1">
    <location>
        <position position="60"/>
    </location>
</feature>
<reference evidence="3 4" key="1">
    <citation type="submission" date="2021-05" db="EMBL/GenBank/DDBJ databases">
        <title>A Polyphasic approach of four new species of the genus Ohtaekwangia: Ohtaekwangia histidinii sp. nov., Ohtaekwangia cretensis sp. nov., Ohtaekwangia indiensis sp. nov., Ohtaekwangia reichenbachii sp. nov. from diverse environment.</title>
        <authorList>
            <person name="Octaviana S."/>
        </authorList>
    </citation>
    <scope>NUCLEOTIDE SEQUENCE [LARGE SCALE GENOMIC DNA]</scope>
    <source>
        <strain evidence="3 4">PWU37</strain>
    </source>
</reference>
<comment type="caution">
    <text evidence="3">The sequence shown here is derived from an EMBL/GenBank/DDBJ whole genome shotgun (WGS) entry which is preliminary data.</text>
</comment>
<dbReference type="InterPro" id="IPR052893">
    <property type="entry name" value="TCS_response_regulator"/>
</dbReference>
<name>A0AAP2DB85_9BACT</name>
<evidence type="ECO:0000259" key="2">
    <source>
        <dbReference type="PROSITE" id="PS50110"/>
    </source>
</evidence>
<keyword evidence="1" id="KW-0597">Phosphoprotein</keyword>
<dbReference type="EMBL" id="JAHESC010000031">
    <property type="protein sequence ID" value="MBT1688798.1"/>
    <property type="molecule type" value="Genomic_DNA"/>
</dbReference>
<dbReference type="PROSITE" id="PS50110">
    <property type="entry name" value="RESPONSE_REGULATORY"/>
    <property type="match status" value="1"/>
</dbReference>
<evidence type="ECO:0000256" key="1">
    <source>
        <dbReference type="PROSITE-ProRule" id="PRU00169"/>
    </source>
</evidence>
<proteinExistence type="predicted"/>
<evidence type="ECO:0000313" key="3">
    <source>
        <dbReference type="EMBL" id="MBT1688798.1"/>
    </source>
</evidence>
<gene>
    <name evidence="3" type="ORF">KK078_19675</name>
</gene>
<dbReference type="Pfam" id="PF00072">
    <property type="entry name" value="Response_reg"/>
    <property type="match status" value="1"/>
</dbReference>
<dbReference type="InterPro" id="IPR001789">
    <property type="entry name" value="Sig_transdc_resp-reg_receiver"/>
</dbReference>
<keyword evidence="4" id="KW-1185">Reference proteome</keyword>